<dbReference type="PANTHER" id="PTHR45838">
    <property type="entry name" value="HISTONE-LYSINE-N-METHYLTRANSFERASE 2 KMT2 FAMILY MEMBER"/>
    <property type="match status" value="1"/>
</dbReference>
<accession>U4UP20</accession>
<dbReference type="GO" id="GO:0045893">
    <property type="term" value="P:positive regulation of DNA-templated transcription"/>
    <property type="evidence" value="ECO:0007669"/>
    <property type="project" value="TreeGrafter"/>
</dbReference>
<dbReference type="Pfam" id="PF00856">
    <property type="entry name" value="SET"/>
    <property type="match status" value="1"/>
</dbReference>
<proteinExistence type="predicted"/>
<reference evidence="8 9" key="1">
    <citation type="journal article" date="2013" name="Genome Biol.">
        <title>Draft genome of the mountain pine beetle, Dendroctonus ponderosae Hopkins, a major forest pest.</title>
        <authorList>
            <person name="Keeling C.I."/>
            <person name="Yuen M.M."/>
            <person name="Liao N.Y."/>
            <person name="Docking T.R."/>
            <person name="Chan S.K."/>
            <person name="Taylor G.A."/>
            <person name="Palmquist D.L."/>
            <person name="Jackman S.D."/>
            <person name="Nguyen A."/>
            <person name="Li M."/>
            <person name="Henderson H."/>
            <person name="Janes J.K."/>
            <person name="Zhao Y."/>
            <person name="Pandoh P."/>
            <person name="Moore R."/>
            <person name="Sperling F.A."/>
            <person name="Huber D.P."/>
            <person name="Birol I."/>
            <person name="Jones S.J."/>
            <person name="Bohlmann J."/>
        </authorList>
    </citation>
    <scope>NUCLEOTIDE SEQUENCE</scope>
</reference>
<dbReference type="OrthoDB" id="308383at2759"/>
<protein>
    <recommendedName>
        <fullName evidence="10">Post-SET domain-containing protein</fullName>
    </recommendedName>
</protein>
<evidence type="ECO:0000256" key="2">
    <source>
        <dbReference type="ARBA" id="ARBA00022679"/>
    </source>
</evidence>
<dbReference type="PROSITE" id="PS50868">
    <property type="entry name" value="POST_SET"/>
    <property type="match status" value="1"/>
</dbReference>
<dbReference type="EMBL" id="KB632384">
    <property type="protein sequence ID" value="ERL94248.1"/>
    <property type="molecule type" value="Genomic_DNA"/>
</dbReference>
<evidence type="ECO:0000256" key="3">
    <source>
        <dbReference type="ARBA" id="ARBA00022691"/>
    </source>
</evidence>
<dbReference type="InterPro" id="IPR003616">
    <property type="entry name" value="Post-SET_dom"/>
</dbReference>
<dbReference type="PROSITE" id="PS50280">
    <property type="entry name" value="SET"/>
    <property type="match status" value="1"/>
</dbReference>
<organism evidence="8 9">
    <name type="scientific">Dendroctonus ponderosae</name>
    <name type="common">Mountain pine beetle</name>
    <dbReference type="NCBI Taxonomy" id="77166"/>
    <lineage>
        <taxon>Eukaryota</taxon>
        <taxon>Metazoa</taxon>
        <taxon>Ecdysozoa</taxon>
        <taxon>Arthropoda</taxon>
        <taxon>Hexapoda</taxon>
        <taxon>Insecta</taxon>
        <taxon>Pterygota</taxon>
        <taxon>Neoptera</taxon>
        <taxon>Endopterygota</taxon>
        <taxon>Coleoptera</taxon>
        <taxon>Polyphaga</taxon>
        <taxon>Cucujiformia</taxon>
        <taxon>Curculionidae</taxon>
        <taxon>Scolytinae</taxon>
        <taxon>Dendroctonus</taxon>
    </lineage>
</organism>
<dbReference type="GO" id="GO:0042800">
    <property type="term" value="F:histone H3K4 methyltransferase activity"/>
    <property type="evidence" value="ECO:0007669"/>
    <property type="project" value="TreeGrafter"/>
</dbReference>
<keyword evidence="5" id="KW-0804">Transcription</keyword>
<dbReference type="Proteomes" id="UP000030742">
    <property type="component" value="Unassembled WGS sequence"/>
</dbReference>
<feature type="domain" description="SET" evidence="6">
    <location>
        <begin position="1"/>
        <end position="59"/>
    </location>
</feature>
<dbReference type="STRING" id="77166.U4UP20"/>
<dbReference type="PANTHER" id="PTHR45838:SF4">
    <property type="entry name" value="HISTONE-LYSINE N-METHYLTRANSFERASE TRITHORAX"/>
    <property type="match status" value="1"/>
</dbReference>
<dbReference type="InterPro" id="IPR046341">
    <property type="entry name" value="SET_dom_sf"/>
</dbReference>
<gene>
    <name evidence="8" type="ORF">D910_11529</name>
</gene>
<name>U4UP20_DENPD</name>
<evidence type="ECO:0000256" key="1">
    <source>
        <dbReference type="ARBA" id="ARBA00022603"/>
    </source>
</evidence>
<keyword evidence="4" id="KW-0805">Transcription regulation</keyword>
<evidence type="ECO:0000313" key="9">
    <source>
        <dbReference type="Proteomes" id="UP000030742"/>
    </source>
</evidence>
<keyword evidence="3" id="KW-0949">S-adenosyl-L-methionine</keyword>
<dbReference type="GO" id="GO:0035097">
    <property type="term" value="C:histone methyltransferase complex"/>
    <property type="evidence" value="ECO:0007669"/>
    <property type="project" value="TreeGrafter"/>
</dbReference>
<evidence type="ECO:0000256" key="5">
    <source>
        <dbReference type="ARBA" id="ARBA00023163"/>
    </source>
</evidence>
<dbReference type="AlphaFoldDB" id="U4UP20"/>
<evidence type="ECO:0000256" key="4">
    <source>
        <dbReference type="ARBA" id="ARBA00023015"/>
    </source>
</evidence>
<evidence type="ECO:0000259" key="7">
    <source>
        <dbReference type="PROSITE" id="PS50868"/>
    </source>
</evidence>
<evidence type="ECO:0008006" key="10">
    <source>
        <dbReference type="Google" id="ProtNLM"/>
    </source>
</evidence>
<dbReference type="Gene3D" id="2.170.270.10">
    <property type="entry name" value="SET domain"/>
    <property type="match status" value="1"/>
</dbReference>
<evidence type="ECO:0000259" key="6">
    <source>
        <dbReference type="PROSITE" id="PS50280"/>
    </source>
</evidence>
<keyword evidence="2" id="KW-0808">Transferase</keyword>
<dbReference type="SMART" id="SM00508">
    <property type="entry name" value="PostSET"/>
    <property type="match status" value="1"/>
</dbReference>
<sequence>MFRDSPRHSKPMKNNEVCVRLQMIPNCYSKVVEIVGHKHIIIFALRRILSGEELTYDYKFPFEEDKIPCTCGAKRCRKFLN</sequence>
<feature type="domain" description="Post-SET" evidence="7">
    <location>
        <begin position="65"/>
        <end position="81"/>
    </location>
</feature>
<dbReference type="SUPFAM" id="SSF82199">
    <property type="entry name" value="SET domain"/>
    <property type="match status" value="1"/>
</dbReference>
<dbReference type="InterPro" id="IPR001214">
    <property type="entry name" value="SET_dom"/>
</dbReference>
<dbReference type="GO" id="GO:0032259">
    <property type="term" value="P:methylation"/>
    <property type="evidence" value="ECO:0007669"/>
    <property type="project" value="UniProtKB-KW"/>
</dbReference>
<evidence type="ECO:0000313" key="8">
    <source>
        <dbReference type="EMBL" id="ERL94248.1"/>
    </source>
</evidence>
<keyword evidence="1" id="KW-0489">Methyltransferase</keyword>